<evidence type="ECO:0000256" key="1">
    <source>
        <dbReference type="SAM" id="MobiDB-lite"/>
    </source>
</evidence>
<protein>
    <submittedName>
        <fullName evidence="2">Uncharacterized protein</fullName>
    </submittedName>
</protein>
<feature type="region of interest" description="Disordered" evidence="1">
    <location>
        <begin position="1"/>
        <end position="93"/>
    </location>
</feature>
<evidence type="ECO:0000313" key="3">
    <source>
        <dbReference type="Proteomes" id="UP000319257"/>
    </source>
</evidence>
<feature type="compositionally biased region" description="Basic residues" evidence="1">
    <location>
        <begin position="1"/>
        <end position="10"/>
    </location>
</feature>
<dbReference type="EMBL" id="SKBQ01000138">
    <property type="protein sequence ID" value="TPX17562.1"/>
    <property type="molecule type" value="Genomic_DNA"/>
</dbReference>
<dbReference type="RefSeq" id="XP_030999273.1">
    <property type="nucleotide sequence ID" value="XM_031134931.1"/>
</dbReference>
<dbReference type="Proteomes" id="UP000319257">
    <property type="component" value="Unassembled WGS sequence"/>
</dbReference>
<accession>A0A507B5P0</accession>
<reference evidence="2 3" key="1">
    <citation type="submission" date="2019-06" db="EMBL/GenBank/DDBJ databases">
        <title>Draft genome sequence of the filamentous fungus Phialemoniopsis curvata isolated from diesel fuel.</title>
        <authorList>
            <person name="Varaljay V.A."/>
            <person name="Lyon W.J."/>
            <person name="Crouch A.L."/>
            <person name="Drake C.E."/>
            <person name="Hollomon J.M."/>
            <person name="Nadeau L.J."/>
            <person name="Nunn H.S."/>
            <person name="Stevenson B.S."/>
            <person name="Bojanowski C.L."/>
            <person name="Crookes-Goodson W.J."/>
        </authorList>
    </citation>
    <scope>NUCLEOTIDE SEQUENCE [LARGE SCALE GENOMIC DNA]</scope>
    <source>
        <strain evidence="2 3">D216</strain>
    </source>
</reference>
<keyword evidence="3" id="KW-1185">Reference proteome</keyword>
<evidence type="ECO:0000313" key="2">
    <source>
        <dbReference type="EMBL" id="TPX17562.1"/>
    </source>
</evidence>
<dbReference type="OrthoDB" id="5425892at2759"/>
<feature type="compositionally biased region" description="Basic and acidic residues" evidence="1">
    <location>
        <begin position="58"/>
        <end position="76"/>
    </location>
</feature>
<feature type="compositionally biased region" description="Polar residues" evidence="1">
    <location>
        <begin position="25"/>
        <end position="41"/>
    </location>
</feature>
<dbReference type="InParanoid" id="A0A507B5P0"/>
<dbReference type="AlphaFoldDB" id="A0A507B5P0"/>
<name>A0A507B5P0_9PEZI</name>
<sequence>MTSSHHHHQQHQQGDDVPAGAAASTPLSQDLMSPVSPTTEHSAADAQRAMEHTQAWKPKLDRRQSWDDQEHKRELQMGRIADVKTGPGFTENK</sequence>
<proteinExistence type="predicted"/>
<dbReference type="GeneID" id="41979572"/>
<comment type="caution">
    <text evidence="2">The sequence shown here is derived from an EMBL/GenBank/DDBJ whole genome shotgun (WGS) entry which is preliminary data.</text>
</comment>
<gene>
    <name evidence="2" type="ORF">E0L32_012125</name>
</gene>
<organism evidence="2 3">
    <name type="scientific">Thyridium curvatum</name>
    <dbReference type="NCBI Taxonomy" id="1093900"/>
    <lineage>
        <taxon>Eukaryota</taxon>
        <taxon>Fungi</taxon>
        <taxon>Dikarya</taxon>
        <taxon>Ascomycota</taxon>
        <taxon>Pezizomycotina</taxon>
        <taxon>Sordariomycetes</taxon>
        <taxon>Sordariomycetidae</taxon>
        <taxon>Thyridiales</taxon>
        <taxon>Thyridiaceae</taxon>
        <taxon>Thyridium</taxon>
    </lineage>
</organism>